<evidence type="ECO:0000313" key="4">
    <source>
        <dbReference type="Proteomes" id="UP001597131"/>
    </source>
</evidence>
<dbReference type="InterPro" id="IPR003509">
    <property type="entry name" value="UPF0102_YraN-like"/>
</dbReference>
<dbReference type="SUPFAM" id="SSF52980">
    <property type="entry name" value="Restriction endonuclease-like"/>
    <property type="match status" value="1"/>
</dbReference>
<dbReference type="RefSeq" id="WP_380742111.1">
    <property type="nucleotide sequence ID" value="NZ_JBHTLI010000001.1"/>
</dbReference>
<dbReference type="HAMAP" id="MF_00048">
    <property type="entry name" value="UPF0102"/>
    <property type="match status" value="1"/>
</dbReference>
<dbReference type="InterPro" id="IPR011335">
    <property type="entry name" value="Restrct_endonuc-II-like"/>
</dbReference>
<name>A0ABW3NPI8_9FLAO</name>
<dbReference type="InterPro" id="IPR011856">
    <property type="entry name" value="tRNA_endonuc-like_dom_sf"/>
</dbReference>
<organism evidence="3 4">
    <name type="scientific">Salegentibacter chungangensis</name>
    <dbReference type="NCBI Taxonomy" id="1335724"/>
    <lineage>
        <taxon>Bacteria</taxon>
        <taxon>Pseudomonadati</taxon>
        <taxon>Bacteroidota</taxon>
        <taxon>Flavobacteriia</taxon>
        <taxon>Flavobacteriales</taxon>
        <taxon>Flavobacteriaceae</taxon>
        <taxon>Salegentibacter</taxon>
    </lineage>
</organism>
<dbReference type="EMBL" id="JBHTLI010000001">
    <property type="protein sequence ID" value="MFD1094347.1"/>
    <property type="molecule type" value="Genomic_DNA"/>
</dbReference>
<reference evidence="4" key="1">
    <citation type="journal article" date="2019" name="Int. J. Syst. Evol. Microbiol.">
        <title>The Global Catalogue of Microorganisms (GCM) 10K type strain sequencing project: providing services to taxonomists for standard genome sequencing and annotation.</title>
        <authorList>
            <consortium name="The Broad Institute Genomics Platform"/>
            <consortium name="The Broad Institute Genome Sequencing Center for Infectious Disease"/>
            <person name="Wu L."/>
            <person name="Ma J."/>
        </authorList>
    </citation>
    <scope>NUCLEOTIDE SEQUENCE [LARGE SCALE GENOMIC DNA]</scope>
    <source>
        <strain evidence="4">CCUG 64793</strain>
    </source>
</reference>
<evidence type="ECO:0000256" key="2">
    <source>
        <dbReference type="HAMAP-Rule" id="MF_00048"/>
    </source>
</evidence>
<sequence length="119" mass="13798">MAEHNLLGKNGEELAADYLMQQGYEIVARNFRFQKAEVDIIALKDELLAVIEVKTRSTTSFGDPKEFVKGRQIRQLIKAIDHFVEEQQLNVEVRFDIVTVVKNKSGTEIRHFENAFFHF</sequence>
<dbReference type="Gene3D" id="3.40.1350.10">
    <property type="match status" value="1"/>
</dbReference>
<dbReference type="PANTHER" id="PTHR34039:SF1">
    <property type="entry name" value="UPF0102 PROTEIN YRAN"/>
    <property type="match status" value="1"/>
</dbReference>
<dbReference type="Proteomes" id="UP001597131">
    <property type="component" value="Unassembled WGS sequence"/>
</dbReference>
<dbReference type="NCBIfam" id="NF009150">
    <property type="entry name" value="PRK12497.1-3"/>
    <property type="match status" value="1"/>
</dbReference>
<protein>
    <recommendedName>
        <fullName evidence="2">UPF0102 protein ACFQ3Q_01175</fullName>
    </recommendedName>
</protein>
<comment type="similarity">
    <text evidence="1 2">Belongs to the UPF0102 family.</text>
</comment>
<dbReference type="Pfam" id="PF02021">
    <property type="entry name" value="UPF0102"/>
    <property type="match status" value="1"/>
</dbReference>
<proteinExistence type="inferred from homology"/>
<dbReference type="PANTHER" id="PTHR34039">
    <property type="entry name" value="UPF0102 PROTEIN YRAN"/>
    <property type="match status" value="1"/>
</dbReference>
<accession>A0ABW3NPI8</accession>
<gene>
    <name evidence="3" type="ORF">ACFQ3Q_01175</name>
</gene>
<dbReference type="CDD" id="cd20736">
    <property type="entry name" value="PoNe_Nuclease"/>
    <property type="match status" value="1"/>
</dbReference>
<keyword evidence="4" id="KW-1185">Reference proteome</keyword>
<evidence type="ECO:0000313" key="3">
    <source>
        <dbReference type="EMBL" id="MFD1094347.1"/>
    </source>
</evidence>
<comment type="caution">
    <text evidence="3">The sequence shown here is derived from an EMBL/GenBank/DDBJ whole genome shotgun (WGS) entry which is preliminary data.</text>
</comment>
<evidence type="ECO:0000256" key="1">
    <source>
        <dbReference type="ARBA" id="ARBA00006738"/>
    </source>
</evidence>